<evidence type="ECO:0000256" key="5">
    <source>
        <dbReference type="SAM" id="MobiDB-lite"/>
    </source>
</evidence>
<keyword evidence="8" id="KW-1185">Reference proteome</keyword>
<dbReference type="GO" id="GO:0015031">
    <property type="term" value="P:protein transport"/>
    <property type="evidence" value="ECO:0007669"/>
    <property type="project" value="UniProtKB-KW"/>
</dbReference>
<dbReference type="InterPro" id="IPR013244">
    <property type="entry name" value="Sec39_domain"/>
</dbReference>
<evidence type="ECO:0000256" key="1">
    <source>
        <dbReference type="ARBA" id="ARBA00004240"/>
    </source>
</evidence>
<dbReference type="GO" id="GO:0000149">
    <property type="term" value="F:SNARE binding"/>
    <property type="evidence" value="ECO:0007669"/>
    <property type="project" value="TreeGrafter"/>
</dbReference>
<dbReference type="PANTHER" id="PTHR15922">
    <property type="entry name" value="NEUROBLASTOMA-AMPLIFIED SEQUENCE"/>
    <property type="match status" value="1"/>
</dbReference>
<dbReference type="Pfam" id="PF08314">
    <property type="entry name" value="Sec39"/>
    <property type="match status" value="1"/>
</dbReference>
<reference evidence="7 8" key="1">
    <citation type="journal article" date="2016" name="Mol. Biol. Evol.">
        <title>Comparative Genomics of Early-Diverging Mushroom-Forming Fungi Provides Insights into the Origins of Lignocellulose Decay Capabilities.</title>
        <authorList>
            <person name="Nagy L.G."/>
            <person name="Riley R."/>
            <person name="Tritt A."/>
            <person name="Adam C."/>
            <person name="Daum C."/>
            <person name="Floudas D."/>
            <person name="Sun H."/>
            <person name="Yadav J.S."/>
            <person name="Pangilinan J."/>
            <person name="Larsson K.H."/>
            <person name="Matsuura K."/>
            <person name="Barry K."/>
            <person name="Labutti K."/>
            <person name="Kuo R."/>
            <person name="Ohm R.A."/>
            <person name="Bhattacharya S.S."/>
            <person name="Shirouzu T."/>
            <person name="Yoshinaga Y."/>
            <person name="Martin F.M."/>
            <person name="Grigoriev I.V."/>
            <person name="Hibbett D.S."/>
        </authorList>
    </citation>
    <scope>NUCLEOTIDE SEQUENCE [LARGE SCALE GENOMIC DNA]</scope>
    <source>
        <strain evidence="7 8">HHB12029</strain>
    </source>
</reference>
<feature type="domain" description="Sec39" evidence="6">
    <location>
        <begin position="189"/>
        <end position="869"/>
    </location>
</feature>
<sequence length="986" mass="107019">MEESPSKAAEQWSSTTDDAVDAAAINEVLATIGDDLWVAAACIERILDDIELERKLLALGLAQTQKIAALAQDGVADEAAALEDEEDESLGLDASSVSQRPTAVATRYFATHETEARGCGIRARLLDMNDKLATYDALQKAHALSDTADTADVDLDPWADADDASIDEFVEAAVISLSQFISQSLQDSALQLAAASKYSAVQILLERHPKELWPYRFAVLRAVPEHVHPSDYLELLPRLDSSFELEARFPDAQSPRPLEWCESTEVVAAIQASGFPLDNSHASDQDGAVIEPLSAAQLSGWYCERALGIERTSGLVDVALAFIQHGASQGIPGLDELGEELSLLERLVYDAPQSAEERVVADWSLQQWRQLAPLAVVRAYLAQSTPANIANAIRSLVMPYLYVLEARAERAGSPDPGLPNRLLTEYLLEAPLPLLAAVFDASKPTLPTAQRILKDDAHMARLALACLYGSDSLYEWRTMSQIFECLPAWEGAQGAEEEDEADTTLASLGAFVMPSTTRPKCSSAELLLFFTPLPAFALSRALDVLDVHLDAGEILARWRVPAPLRWFLQSADDAKEQRAYATRMARRAGGGREDELENEDEWDALKDDMLKLATGGRGALKGPLGALQKEEVLRIFFGGLLSAGRFDIARSLLNPSEVQRPLEPHAVEELVLEASHEFYDNASSGNLHHGEMKLAYDCLSVAPQTVAIRKERDFIEATSRICSFNVRSRSGNPIAPIEIRLEKDRLSLIARVLASTDDAYKHSQVMLELANKLGVPGDARVYGMLADAALAAEDFAAADAASAKMVASVHTPEDAEVAWRTAYQLGRQAEWDDLEARLRLLGHAARLCPPEYTLDVLTNWKRVEKEHLDARKAAPRRVGSRTTPRKRQDATDRVGTAFTSLTARLQGIHVPGSPATSDAAARAIVAGGHRAAATLSRVAGAFPTFGGGGHTRSGSDEAQQRSGTPDLSNAAKHAFSRGVGWLIGDD</sequence>
<dbReference type="PANTHER" id="PTHR15922:SF2">
    <property type="entry name" value="NBAS SUBUNIT OF NRZ TETHERING COMPLEX"/>
    <property type="match status" value="1"/>
</dbReference>
<protein>
    <recommendedName>
        <fullName evidence="6">Sec39 domain-containing protein</fullName>
    </recommendedName>
</protein>
<dbReference type="STRING" id="1314781.A0A165PRF6"/>
<evidence type="ECO:0000313" key="7">
    <source>
        <dbReference type="EMBL" id="KZW02565.1"/>
    </source>
</evidence>
<evidence type="ECO:0000256" key="4">
    <source>
        <dbReference type="ARBA" id="ARBA00022927"/>
    </source>
</evidence>
<evidence type="ECO:0000313" key="8">
    <source>
        <dbReference type="Proteomes" id="UP000077266"/>
    </source>
</evidence>
<dbReference type="Proteomes" id="UP000077266">
    <property type="component" value="Unassembled WGS sequence"/>
</dbReference>
<organism evidence="7 8">
    <name type="scientific">Exidia glandulosa HHB12029</name>
    <dbReference type="NCBI Taxonomy" id="1314781"/>
    <lineage>
        <taxon>Eukaryota</taxon>
        <taxon>Fungi</taxon>
        <taxon>Dikarya</taxon>
        <taxon>Basidiomycota</taxon>
        <taxon>Agaricomycotina</taxon>
        <taxon>Agaricomycetes</taxon>
        <taxon>Auriculariales</taxon>
        <taxon>Exidiaceae</taxon>
        <taxon>Exidia</taxon>
    </lineage>
</organism>
<evidence type="ECO:0000256" key="3">
    <source>
        <dbReference type="ARBA" id="ARBA00022824"/>
    </source>
</evidence>
<gene>
    <name evidence="7" type="ORF">EXIGLDRAFT_705207</name>
</gene>
<feature type="compositionally biased region" description="Basic residues" evidence="5">
    <location>
        <begin position="873"/>
        <end position="885"/>
    </location>
</feature>
<feature type="region of interest" description="Disordered" evidence="5">
    <location>
        <begin position="871"/>
        <end position="892"/>
    </location>
</feature>
<proteinExistence type="predicted"/>
<dbReference type="AlphaFoldDB" id="A0A165PRF6"/>
<dbReference type="EMBL" id="KV425887">
    <property type="protein sequence ID" value="KZW02565.1"/>
    <property type="molecule type" value="Genomic_DNA"/>
</dbReference>
<dbReference type="GO" id="GO:0006890">
    <property type="term" value="P:retrograde vesicle-mediated transport, Golgi to endoplasmic reticulum"/>
    <property type="evidence" value="ECO:0007669"/>
    <property type="project" value="InterPro"/>
</dbReference>
<comment type="subcellular location">
    <subcellularLocation>
        <location evidence="1">Endoplasmic reticulum</location>
    </subcellularLocation>
</comment>
<dbReference type="InParanoid" id="A0A165PRF6"/>
<keyword evidence="4" id="KW-0653">Protein transport</keyword>
<accession>A0A165PRF6</accession>
<dbReference type="OrthoDB" id="27490at2759"/>
<name>A0A165PRF6_EXIGL</name>
<dbReference type="GO" id="GO:0070939">
    <property type="term" value="C:Dsl1/NZR complex"/>
    <property type="evidence" value="ECO:0007669"/>
    <property type="project" value="TreeGrafter"/>
</dbReference>
<keyword evidence="2" id="KW-0813">Transport</keyword>
<evidence type="ECO:0000256" key="2">
    <source>
        <dbReference type="ARBA" id="ARBA00022448"/>
    </source>
</evidence>
<feature type="region of interest" description="Disordered" evidence="5">
    <location>
        <begin position="944"/>
        <end position="971"/>
    </location>
</feature>
<keyword evidence="3" id="KW-0256">Endoplasmic reticulum</keyword>
<evidence type="ECO:0000259" key="6">
    <source>
        <dbReference type="Pfam" id="PF08314"/>
    </source>
</evidence>